<dbReference type="PANTHER" id="PTHR12952:SF0">
    <property type="entry name" value="PROTEIN SYS1 HOMOLOG"/>
    <property type="match status" value="1"/>
</dbReference>
<evidence type="ECO:0000256" key="7">
    <source>
        <dbReference type="ARBA" id="ARBA00023034"/>
    </source>
</evidence>
<dbReference type="RefSeq" id="XP_019017270.1">
    <property type="nucleotide sequence ID" value="XM_019161562.1"/>
</dbReference>
<comment type="subcellular location">
    <subcellularLocation>
        <location evidence="1">Golgi apparatus membrane</location>
        <topology evidence="1">Multi-pass membrane protein</topology>
    </subcellularLocation>
</comment>
<evidence type="ECO:0000256" key="8">
    <source>
        <dbReference type="ARBA" id="ARBA00023136"/>
    </source>
</evidence>
<accession>A0A1E3NJ31</accession>
<evidence type="ECO:0000313" key="10">
    <source>
        <dbReference type="EMBL" id="ODQ46157.1"/>
    </source>
</evidence>
<keyword evidence="7" id="KW-0333">Golgi apparatus</keyword>
<dbReference type="STRING" id="763406.A0A1E3NJ31"/>
<protein>
    <recommendedName>
        <fullName evidence="12">Protein SYS1</fullName>
    </recommendedName>
</protein>
<sequence>MVWFSSLHSRYTSISGTDSSTSFNLTFKLAAQIILLQIFYYFTALIVFFITAKLLGWDFHIDWIYTWSNISVENSFGLTLMFLWLLNTLFSVILITFFIGRSKLVWDFALTIHFINFLVVSFASGFPKSVYWWLLQLVSVSVMMILGTYMARWIELRDTFFDQAEDIELGGK</sequence>
<evidence type="ECO:0000256" key="3">
    <source>
        <dbReference type="ARBA" id="ARBA00022448"/>
    </source>
</evidence>
<dbReference type="GO" id="GO:0005802">
    <property type="term" value="C:trans-Golgi network"/>
    <property type="evidence" value="ECO:0007669"/>
    <property type="project" value="EnsemblFungi"/>
</dbReference>
<dbReference type="OrthoDB" id="542931at2759"/>
<dbReference type="Proteomes" id="UP000094455">
    <property type="component" value="Unassembled WGS sequence"/>
</dbReference>
<keyword evidence="5" id="KW-0653">Protein transport</keyword>
<name>A0A1E3NJ31_9ASCO</name>
<keyword evidence="11" id="KW-1185">Reference proteome</keyword>
<evidence type="ECO:0000313" key="11">
    <source>
        <dbReference type="Proteomes" id="UP000094455"/>
    </source>
</evidence>
<dbReference type="PANTHER" id="PTHR12952">
    <property type="entry name" value="SYS1"/>
    <property type="match status" value="1"/>
</dbReference>
<evidence type="ECO:0000256" key="1">
    <source>
        <dbReference type="ARBA" id="ARBA00004653"/>
    </source>
</evidence>
<dbReference type="GO" id="GO:0005829">
    <property type="term" value="C:cytosol"/>
    <property type="evidence" value="ECO:0007669"/>
    <property type="project" value="GOC"/>
</dbReference>
<organism evidence="10 11">
    <name type="scientific">Pichia membranifaciens NRRL Y-2026</name>
    <dbReference type="NCBI Taxonomy" id="763406"/>
    <lineage>
        <taxon>Eukaryota</taxon>
        <taxon>Fungi</taxon>
        <taxon>Dikarya</taxon>
        <taxon>Ascomycota</taxon>
        <taxon>Saccharomycotina</taxon>
        <taxon>Pichiomycetes</taxon>
        <taxon>Pichiales</taxon>
        <taxon>Pichiaceae</taxon>
        <taxon>Pichia</taxon>
    </lineage>
</organism>
<evidence type="ECO:0000256" key="6">
    <source>
        <dbReference type="ARBA" id="ARBA00022989"/>
    </source>
</evidence>
<dbReference type="GO" id="GO:0043001">
    <property type="term" value="P:Golgi to plasma membrane protein transport"/>
    <property type="evidence" value="ECO:0007669"/>
    <property type="project" value="EnsemblFungi"/>
</dbReference>
<feature type="transmembrane region" description="Helical" evidence="9">
    <location>
        <begin position="130"/>
        <end position="151"/>
    </location>
</feature>
<evidence type="ECO:0008006" key="12">
    <source>
        <dbReference type="Google" id="ProtNLM"/>
    </source>
</evidence>
<dbReference type="EMBL" id="KV454004">
    <property type="protein sequence ID" value="ODQ46157.1"/>
    <property type="molecule type" value="Genomic_DNA"/>
</dbReference>
<feature type="transmembrane region" description="Helical" evidence="9">
    <location>
        <begin position="38"/>
        <end position="56"/>
    </location>
</feature>
<dbReference type="InterPro" id="IPR019185">
    <property type="entry name" value="Integral_membrane_SYS1-rel"/>
</dbReference>
<dbReference type="Pfam" id="PF09801">
    <property type="entry name" value="SYS1"/>
    <property type="match status" value="1"/>
</dbReference>
<feature type="transmembrane region" description="Helical" evidence="9">
    <location>
        <begin position="76"/>
        <end position="97"/>
    </location>
</feature>
<dbReference type="GO" id="GO:0000139">
    <property type="term" value="C:Golgi membrane"/>
    <property type="evidence" value="ECO:0007669"/>
    <property type="project" value="UniProtKB-SubCell"/>
</dbReference>
<keyword evidence="6 9" id="KW-1133">Transmembrane helix</keyword>
<evidence type="ECO:0000256" key="9">
    <source>
        <dbReference type="SAM" id="Phobius"/>
    </source>
</evidence>
<comment type="similarity">
    <text evidence="2">Belongs to the SYS1 family.</text>
</comment>
<dbReference type="GeneID" id="30178249"/>
<dbReference type="GO" id="GO:0006895">
    <property type="term" value="P:Golgi to endosome transport"/>
    <property type="evidence" value="ECO:0007669"/>
    <property type="project" value="EnsemblFungi"/>
</dbReference>
<reference evidence="10 11" key="1">
    <citation type="journal article" date="2016" name="Proc. Natl. Acad. Sci. U.S.A.">
        <title>Comparative genomics of biotechnologically important yeasts.</title>
        <authorList>
            <person name="Riley R."/>
            <person name="Haridas S."/>
            <person name="Wolfe K.H."/>
            <person name="Lopes M.R."/>
            <person name="Hittinger C.T."/>
            <person name="Goeker M."/>
            <person name="Salamov A.A."/>
            <person name="Wisecaver J.H."/>
            <person name="Long T.M."/>
            <person name="Calvey C.H."/>
            <person name="Aerts A.L."/>
            <person name="Barry K.W."/>
            <person name="Choi C."/>
            <person name="Clum A."/>
            <person name="Coughlan A.Y."/>
            <person name="Deshpande S."/>
            <person name="Douglass A.P."/>
            <person name="Hanson S.J."/>
            <person name="Klenk H.-P."/>
            <person name="LaButti K.M."/>
            <person name="Lapidus A."/>
            <person name="Lindquist E.A."/>
            <person name="Lipzen A.M."/>
            <person name="Meier-Kolthoff J.P."/>
            <person name="Ohm R.A."/>
            <person name="Otillar R.P."/>
            <person name="Pangilinan J.L."/>
            <person name="Peng Y."/>
            <person name="Rokas A."/>
            <person name="Rosa C.A."/>
            <person name="Scheuner C."/>
            <person name="Sibirny A.A."/>
            <person name="Slot J.C."/>
            <person name="Stielow J.B."/>
            <person name="Sun H."/>
            <person name="Kurtzman C.P."/>
            <person name="Blackwell M."/>
            <person name="Grigoriev I.V."/>
            <person name="Jeffries T.W."/>
        </authorList>
    </citation>
    <scope>NUCLEOTIDE SEQUENCE [LARGE SCALE GENOMIC DNA]</scope>
    <source>
        <strain evidence="10 11">NRRL Y-2026</strain>
    </source>
</reference>
<keyword evidence="3" id="KW-0813">Transport</keyword>
<proteinExistence type="inferred from homology"/>
<evidence type="ECO:0000256" key="2">
    <source>
        <dbReference type="ARBA" id="ARBA00008160"/>
    </source>
</evidence>
<keyword evidence="8 9" id="KW-0472">Membrane</keyword>
<dbReference type="GO" id="GO:0034067">
    <property type="term" value="P:protein localization to Golgi apparatus"/>
    <property type="evidence" value="ECO:0007669"/>
    <property type="project" value="EnsemblFungi"/>
</dbReference>
<evidence type="ECO:0000256" key="4">
    <source>
        <dbReference type="ARBA" id="ARBA00022692"/>
    </source>
</evidence>
<dbReference type="AlphaFoldDB" id="A0A1E3NJ31"/>
<feature type="transmembrane region" description="Helical" evidence="9">
    <location>
        <begin position="104"/>
        <end position="124"/>
    </location>
</feature>
<evidence type="ECO:0000256" key="5">
    <source>
        <dbReference type="ARBA" id="ARBA00022927"/>
    </source>
</evidence>
<keyword evidence="4 9" id="KW-0812">Transmembrane</keyword>
<gene>
    <name evidence="10" type="ORF">PICMEDRAFT_17358</name>
</gene>